<sequence length="293" mass="34039">MMLSYPQIFASLVFFLFLFLYQRSRRCRDPVLTDWPIVGMLPETLFHLWHIHDYATPLLRRVSGTGNFMGPWFSGMNYLVTTNPINIHHTMSKNFPNYIKGPQFREIFEPFGEGIFTVDAEEWTYNRALLHSLFKSRTFDKFVEKTVRKKVDTCLLPLLDEVESQGVEVDLQEVFSRFNFDNISSIVLGSDPKSLAFDFPDVAIEKAFNEAEEFIFYRHTVPRAFWKLQKWLGVGPEKKMATAIQVFDQFLHESIASKRGKAGELDSHNNDDECDLLTSVMRISPLTDERILS</sequence>
<accession>A0A834SGV6</accession>
<keyword evidence="6" id="KW-0408">Iron</keyword>
<evidence type="ECO:0000256" key="4">
    <source>
        <dbReference type="ARBA" id="ARBA00022723"/>
    </source>
</evidence>
<dbReference type="Proteomes" id="UP000634136">
    <property type="component" value="Unassembled WGS sequence"/>
</dbReference>
<dbReference type="GO" id="GO:0005506">
    <property type="term" value="F:iron ion binding"/>
    <property type="evidence" value="ECO:0007669"/>
    <property type="project" value="InterPro"/>
</dbReference>
<dbReference type="EMBL" id="JAAIUW010000013">
    <property type="protein sequence ID" value="KAF7803262.1"/>
    <property type="molecule type" value="Genomic_DNA"/>
</dbReference>
<proteinExistence type="inferred from homology"/>
<comment type="similarity">
    <text evidence="2">Belongs to the cytochrome P450 family.</text>
</comment>
<dbReference type="InterPro" id="IPR036396">
    <property type="entry name" value="Cyt_P450_sf"/>
</dbReference>
<keyword evidence="3" id="KW-0349">Heme</keyword>
<gene>
    <name evidence="9" type="ORF">G2W53_042373</name>
</gene>
<keyword evidence="8" id="KW-0732">Signal</keyword>
<keyword evidence="7" id="KW-0503">Monooxygenase</keyword>
<dbReference type="OrthoDB" id="1470350at2759"/>
<reference evidence="9" key="1">
    <citation type="submission" date="2020-09" db="EMBL/GenBank/DDBJ databases">
        <title>Genome-Enabled Discovery of Anthraquinone Biosynthesis in Senna tora.</title>
        <authorList>
            <person name="Kang S.-H."/>
            <person name="Pandey R.P."/>
            <person name="Lee C.-M."/>
            <person name="Sim J.-S."/>
            <person name="Jeong J.-T."/>
            <person name="Choi B.-S."/>
            <person name="Jung M."/>
            <person name="Ginzburg D."/>
            <person name="Zhao K."/>
            <person name="Won S.Y."/>
            <person name="Oh T.-J."/>
            <person name="Yu Y."/>
            <person name="Kim N.-H."/>
            <person name="Lee O.R."/>
            <person name="Lee T.-H."/>
            <person name="Bashyal P."/>
            <person name="Kim T.-S."/>
            <person name="Lee W.-H."/>
            <person name="Kawkins C."/>
            <person name="Kim C.-K."/>
            <person name="Kim J.S."/>
            <person name="Ahn B.O."/>
            <person name="Rhee S.Y."/>
            <person name="Sohng J.K."/>
        </authorList>
    </citation>
    <scope>NUCLEOTIDE SEQUENCE</scope>
    <source>
        <tissue evidence="9">Leaf</tissue>
    </source>
</reference>
<evidence type="ECO:0000256" key="2">
    <source>
        <dbReference type="ARBA" id="ARBA00010617"/>
    </source>
</evidence>
<keyword evidence="5" id="KW-0560">Oxidoreductase</keyword>
<dbReference type="GO" id="GO:0004497">
    <property type="term" value="F:monooxygenase activity"/>
    <property type="evidence" value="ECO:0007669"/>
    <property type="project" value="UniProtKB-KW"/>
</dbReference>
<name>A0A834SGV6_9FABA</name>
<feature type="signal peptide" evidence="8">
    <location>
        <begin position="1"/>
        <end position="26"/>
    </location>
</feature>
<comment type="caution">
    <text evidence="9">The sequence shown here is derived from an EMBL/GenBank/DDBJ whole genome shotgun (WGS) entry which is preliminary data.</text>
</comment>
<evidence type="ECO:0000256" key="8">
    <source>
        <dbReference type="SAM" id="SignalP"/>
    </source>
</evidence>
<dbReference type="GO" id="GO:0020037">
    <property type="term" value="F:heme binding"/>
    <property type="evidence" value="ECO:0007669"/>
    <property type="project" value="InterPro"/>
</dbReference>
<dbReference type="InterPro" id="IPR001128">
    <property type="entry name" value="Cyt_P450"/>
</dbReference>
<dbReference type="SUPFAM" id="SSF48264">
    <property type="entry name" value="Cytochrome P450"/>
    <property type="match status" value="1"/>
</dbReference>
<evidence type="ECO:0000256" key="6">
    <source>
        <dbReference type="ARBA" id="ARBA00023004"/>
    </source>
</evidence>
<comment type="cofactor">
    <cofactor evidence="1">
        <name>heme</name>
        <dbReference type="ChEBI" id="CHEBI:30413"/>
    </cofactor>
</comment>
<dbReference type="Pfam" id="PF00067">
    <property type="entry name" value="p450"/>
    <property type="match status" value="1"/>
</dbReference>
<protein>
    <submittedName>
        <fullName evidence="9">Alkane hydroxylase MAH1-like</fullName>
    </submittedName>
</protein>
<evidence type="ECO:0000313" key="10">
    <source>
        <dbReference type="Proteomes" id="UP000634136"/>
    </source>
</evidence>
<keyword evidence="4" id="KW-0479">Metal-binding</keyword>
<evidence type="ECO:0000256" key="7">
    <source>
        <dbReference type="ARBA" id="ARBA00023033"/>
    </source>
</evidence>
<dbReference type="GO" id="GO:0016705">
    <property type="term" value="F:oxidoreductase activity, acting on paired donors, with incorporation or reduction of molecular oxygen"/>
    <property type="evidence" value="ECO:0007669"/>
    <property type="project" value="InterPro"/>
</dbReference>
<dbReference type="PANTHER" id="PTHR24296">
    <property type="entry name" value="CYTOCHROME P450"/>
    <property type="match status" value="1"/>
</dbReference>
<evidence type="ECO:0000256" key="3">
    <source>
        <dbReference type="ARBA" id="ARBA00022617"/>
    </source>
</evidence>
<evidence type="ECO:0000256" key="1">
    <source>
        <dbReference type="ARBA" id="ARBA00001971"/>
    </source>
</evidence>
<evidence type="ECO:0000256" key="5">
    <source>
        <dbReference type="ARBA" id="ARBA00023002"/>
    </source>
</evidence>
<evidence type="ECO:0000313" key="9">
    <source>
        <dbReference type="EMBL" id="KAF7803262.1"/>
    </source>
</evidence>
<dbReference type="AlphaFoldDB" id="A0A834SGV6"/>
<feature type="chain" id="PRO_5032482310" evidence="8">
    <location>
        <begin position="27"/>
        <end position="293"/>
    </location>
</feature>
<organism evidence="9 10">
    <name type="scientific">Senna tora</name>
    <dbReference type="NCBI Taxonomy" id="362788"/>
    <lineage>
        <taxon>Eukaryota</taxon>
        <taxon>Viridiplantae</taxon>
        <taxon>Streptophyta</taxon>
        <taxon>Embryophyta</taxon>
        <taxon>Tracheophyta</taxon>
        <taxon>Spermatophyta</taxon>
        <taxon>Magnoliopsida</taxon>
        <taxon>eudicotyledons</taxon>
        <taxon>Gunneridae</taxon>
        <taxon>Pentapetalae</taxon>
        <taxon>rosids</taxon>
        <taxon>fabids</taxon>
        <taxon>Fabales</taxon>
        <taxon>Fabaceae</taxon>
        <taxon>Caesalpinioideae</taxon>
        <taxon>Cassia clade</taxon>
        <taxon>Senna</taxon>
    </lineage>
</organism>
<keyword evidence="10" id="KW-1185">Reference proteome</keyword>
<dbReference type="Gene3D" id="1.10.630.10">
    <property type="entry name" value="Cytochrome P450"/>
    <property type="match status" value="1"/>
</dbReference>